<evidence type="ECO:0000256" key="2">
    <source>
        <dbReference type="ARBA" id="ARBA00023125"/>
    </source>
</evidence>
<accession>A0A437UND4</accession>
<organism evidence="5 6">
    <name type="scientific">Enterococcus avium</name>
    <name type="common">Streptococcus avium</name>
    <dbReference type="NCBI Taxonomy" id="33945"/>
    <lineage>
        <taxon>Bacteria</taxon>
        <taxon>Bacillati</taxon>
        <taxon>Bacillota</taxon>
        <taxon>Bacilli</taxon>
        <taxon>Lactobacillales</taxon>
        <taxon>Enterococcaceae</taxon>
        <taxon>Enterococcus</taxon>
    </lineage>
</organism>
<evidence type="ECO:0000313" key="5">
    <source>
        <dbReference type="EMBL" id="RVU95125.1"/>
    </source>
</evidence>
<dbReference type="NCBIfam" id="NF033788">
    <property type="entry name" value="HTH_metalloreg"/>
    <property type="match status" value="1"/>
</dbReference>
<protein>
    <submittedName>
        <fullName evidence="5">ArsR family transcriptional regulator</fullName>
    </submittedName>
</protein>
<dbReference type="PRINTS" id="PR00778">
    <property type="entry name" value="HTHARSR"/>
</dbReference>
<dbReference type="EMBL" id="RYZS01000001">
    <property type="protein sequence ID" value="RVU95125.1"/>
    <property type="molecule type" value="Genomic_DNA"/>
</dbReference>
<gene>
    <name evidence="5" type="ORF">EK398_09945</name>
</gene>
<evidence type="ECO:0000256" key="3">
    <source>
        <dbReference type="ARBA" id="ARBA00023163"/>
    </source>
</evidence>
<dbReference type="SMART" id="SM00418">
    <property type="entry name" value="HTH_ARSR"/>
    <property type="match status" value="1"/>
</dbReference>
<keyword evidence="3" id="KW-0804">Transcription</keyword>
<dbReference type="Gene3D" id="1.10.10.10">
    <property type="entry name" value="Winged helix-like DNA-binding domain superfamily/Winged helix DNA-binding domain"/>
    <property type="match status" value="1"/>
</dbReference>
<dbReference type="GO" id="GO:0003677">
    <property type="term" value="F:DNA binding"/>
    <property type="evidence" value="ECO:0007669"/>
    <property type="project" value="UniProtKB-KW"/>
</dbReference>
<dbReference type="InterPro" id="IPR036388">
    <property type="entry name" value="WH-like_DNA-bd_sf"/>
</dbReference>
<evidence type="ECO:0000256" key="1">
    <source>
        <dbReference type="ARBA" id="ARBA00023015"/>
    </source>
</evidence>
<reference evidence="5 6" key="1">
    <citation type="submission" date="2018-12" db="EMBL/GenBank/DDBJ databases">
        <title>A novel vanA-carrying plasmid in a clinical isolate of Enterococcus avium.</title>
        <authorList>
            <person name="Bernasconi O.J."/>
            <person name="Luzzaro F."/>
            <person name="Endimiani A."/>
        </authorList>
    </citation>
    <scope>NUCLEOTIDE SEQUENCE [LARGE SCALE GENOMIC DNA]</scope>
    <source>
        <strain evidence="5 6">LC0559/18</strain>
    </source>
</reference>
<evidence type="ECO:0000259" key="4">
    <source>
        <dbReference type="PROSITE" id="PS50987"/>
    </source>
</evidence>
<dbReference type="GO" id="GO:0003700">
    <property type="term" value="F:DNA-binding transcription factor activity"/>
    <property type="evidence" value="ECO:0007669"/>
    <property type="project" value="InterPro"/>
</dbReference>
<dbReference type="Proteomes" id="UP000288388">
    <property type="component" value="Unassembled WGS sequence"/>
</dbReference>
<dbReference type="CDD" id="cd00090">
    <property type="entry name" value="HTH_ARSR"/>
    <property type="match status" value="1"/>
</dbReference>
<dbReference type="PROSITE" id="PS50987">
    <property type="entry name" value="HTH_ARSR_2"/>
    <property type="match status" value="1"/>
</dbReference>
<comment type="caution">
    <text evidence="5">The sequence shown here is derived from an EMBL/GenBank/DDBJ whole genome shotgun (WGS) entry which is preliminary data.</text>
</comment>
<dbReference type="PANTHER" id="PTHR33154">
    <property type="entry name" value="TRANSCRIPTIONAL REGULATOR, ARSR FAMILY"/>
    <property type="match status" value="1"/>
</dbReference>
<dbReference type="AlphaFoldDB" id="A0A437UND4"/>
<dbReference type="PANTHER" id="PTHR33154:SF33">
    <property type="entry name" value="TRANSCRIPTIONAL REPRESSOR SDPR"/>
    <property type="match status" value="1"/>
</dbReference>
<dbReference type="SUPFAM" id="SSF46785">
    <property type="entry name" value="Winged helix' DNA-binding domain"/>
    <property type="match status" value="1"/>
</dbReference>
<proteinExistence type="predicted"/>
<name>A0A437UND4_ENTAV</name>
<feature type="domain" description="HTH arsR-type" evidence="4">
    <location>
        <begin position="12"/>
        <end position="106"/>
    </location>
</feature>
<keyword evidence="1" id="KW-0805">Transcription regulation</keyword>
<dbReference type="InterPro" id="IPR001845">
    <property type="entry name" value="HTH_ArsR_DNA-bd_dom"/>
</dbReference>
<dbReference type="Pfam" id="PF01022">
    <property type="entry name" value="HTH_5"/>
    <property type="match status" value="1"/>
</dbReference>
<dbReference type="InterPro" id="IPR011991">
    <property type="entry name" value="ArsR-like_HTH"/>
</dbReference>
<dbReference type="RefSeq" id="WP_127978980.1">
    <property type="nucleotide sequence ID" value="NZ_JARPVY010000008.1"/>
</dbReference>
<sequence>MTNPIKYKQNKLQEIDLDRSLNLFHILRNKTRFKILLLLTEQERNVTEIREEIQQSQSAISHQLSLLKEVNIVRSRRIGRKQYYSINDSHVEQIIDLSINHVIENC</sequence>
<dbReference type="InterPro" id="IPR051081">
    <property type="entry name" value="HTH_MetalResp_TranReg"/>
</dbReference>
<keyword evidence="2" id="KW-0238">DNA-binding</keyword>
<evidence type="ECO:0000313" key="6">
    <source>
        <dbReference type="Proteomes" id="UP000288388"/>
    </source>
</evidence>
<dbReference type="InterPro" id="IPR036390">
    <property type="entry name" value="WH_DNA-bd_sf"/>
</dbReference>